<name>A0A1I3DHC7_9PLAN</name>
<feature type="transmembrane region" description="Helical" evidence="1">
    <location>
        <begin position="50"/>
        <end position="74"/>
    </location>
</feature>
<dbReference type="Proteomes" id="UP000199518">
    <property type="component" value="Unassembled WGS sequence"/>
</dbReference>
<feature type="transmembrane region" description="Helical" evidence="1">
    <location>
        <begin position="17"/>
        <end position="38"/>
    </location>
</feature>
<dbReference type="EMBL" id="FOQD01000003">
    <property type="protein sequence ID" value="SFH85989.1"/>
    <property type="molecule type" value="Genomic_DNA"/>
</dbReference>
<evidence type="ECO:0000256" key="1">
    <source>
        <dbReference type="SAM" id="Phobius"/>
    </source>
</evidence>
<organism evidence="2 3">
    <name type="scientific">Planctomicrobium piriforme</name>
    <dbReference type="NCBI Taxonomy" id="1576369"/>
    <lineage>
        <taxon>Bacteria</taxon>
        <taxon>Pseudomonadati</taxon>
        <taxon>Planctomycetota</taxon>
        <taxon>Planctomycetia</taxon>
        <taxon>Planctomycetales</taxon>
        <taxon>Planctomycetaceae</taxon>
        <taxon>Planctomicrobium</taxon>
    </lineage>
</organism>
<evidence type="ECO:0000313" key="3">
    <source>
        <dbReference type="Proteomes" id="UP000199518"/>
    </source>
</evidence>
<keyword evidence="3" id="KW-1185">Reference proteome</keyword>
<gene>
    <name evidence="2" type="ORF">SAMN05421753_103236</name>
</gene>
<evidence type="ECO:0000313" key="2">
    <source>
        <dbReference type="EMBL" id="SFH85989.1"/>
    </source>
</evidence>
<accession>A0A1I3DHC7</accession>
<keyword evidence="1" id="KW-1133">Transmembrane helix</keyword>
<dbReference type="STRING" id="1576369.SAMN05421753_103236"/>
<dbReference type="RefSeq" id="WP_092048256.1">
    <property type="nucleotide sequence ID" value="NZ_FOQD01000003.1"/>
</dbReference>
<keyword evidence="1" id="KW-0472">Membrane</keyword>
<protein>
    <submittedName>
        <fullName evidence="2">Uncharacterized protein</fullName>
    </submittedName>
</protein>
<feature type="transmembrane region" description="Helical" evidence="1">
    <location>
        <begin position="117"/>
        <end position="134"/>
    </location>
</feature>
<feature type="transmembrane region" description="Helical" evidence="1">
    <location>
        <begin position="94"/>
        <end position="111"/>
    </location>
</feature>
<proteinExistence type="predicted"/>
<keyword evidence="1" id="KW-0812">Transmembrane</keyword>
<dbReference type="AlphaFoldDB" id="A0A1I3DHC7"/>
<reference evidence="3" key="1">
    <citation type="submission" date="2016-10" db="EMBL/GenBank/DDBJ databases">
        <authorList>
            <person name="Varghese N."/>
            <person name="Submissions S."/>
        </authorList>
    </citation>
    <scope>NUCLEOTIDE SEQUENCE [LARGE SCALE GENOMIC DNA]</scope>
    <source>
        <strain evidence="3">DSM 26348</strain>
    </source>
</reference>
<sequence length="152" mass="16401">MTQDLHSPEIVLRSTQIIAIALIAGVISTTGIVTFLGNTLPPRMANTGDTISFVMAGFTALCVVAMGVASNWGVRADASRDPKALAAAWQTRTIVKYAICEIAALANAVAYIVEQNWWSLALQIVMLAVMVLIFPTKTRLDQFIESQTAFTQ</sequence>